<dbReference type="PROSITE" id="PS50011">
    <property type="entry name" value="PROTEIN_KINASE_DOM"/>
    <property type="match status" value="1"/>
</dbReference>
<dbReference type="PROSITE" id="PS00107">
    <property type="entry name" value="PROTEIN_KINASE_ATP"/>
    <property type="match status" value="1"/>
</dbReference>
<feature type="domain" description="EF-hand" evidence="10">
    <location>
        <begin position="347"/>
        <end position="382"/>
    </location>
</feature>
<dbReference type="InterPro" id="IPR050205">
    <property type="entry name" value="CDPK_Ser/Thr_kinases"/>
</dbReference>
<dbReference type="InterPro" id="IPR008271">
    <property type="entry name" value="Ser/Thr_kinase_AS"/>
</dbReference>
<feature type="binding site" evidence="7">
    <location>
        <position position="76"/>
    </location>
    <ligand>
        <name>ATP</name>
        <dbReference type="ChEBI" id="CHEBI:30616"/>
    </ligand>
</feature>
<feature type="region of interest" description="Disordered" evidence="8">
    <location>
        <begin position="1"/>
        <end position="39"/>
    </location>
</feature>
<keyword evidence="12" id="KW-1185">Reference proteome</keyword>
<dbReference type="InterPro" id="IPR011009">
    <property type="entry name" value="Kinase-like_dom_sf"/>
</dbReference>
<evidence type="ECO:0000259" key="10">
    <source>
        <dbReference type="PROSITE" id="PS50222"/>
    </source>
</evidence>
<dbReference type="EMBL" id="MU069707">
    <property type="protein sequence ID" value="KAF5835384.1"/>
    <property type="molecule type" value="Genomic_DNA"/>
</dbReference>
<feature type="domain" description="EF-hand" evidence="10">
    <location>
        <begin position="455"/>
        <end position="490"/>
    </location>
</feature>
<organism evidence="11 12">
    <name type="scientific">Dunaliella salina</name>
    <name type="common">Green alga</name>
    <name type="synonym">Protococcus salinus</name>
    <dbReference type="NCBI Taxonomy" id="3046"/>
    <lineage>
        <taxon>Eukaryota</taxon>
        <taxon>Viridiplantae</taxon>
        <taxon>Chlorophyta</taxon>
        <taxon>core chlorophytes</taxon>
        <taxon>Chlorophyceae</taxon>
        <taxon>CS clade</taxon>
        <taxon>Chlamydomonadales</taxon>
        <taxon>Dunaliellaceae</taxon>
        <taxon>Dunaliella</taxon>
    </lineage>
</organism>
<dbReference type="Gene3D" id="3.30.200.20">
    <property type="entry name" value="Phosphorylase Kinase, domain 1"/>
    <property type="match status" value="1"/>
</dbReference>
<dbReference type="InterPro" id="IPR002048">
    <property type="entry name" value="EF_hand_dom"/>
</dbReference>
<feature type="compositionally biased region" description="Basic and acidic residues" evidence="8">
    <location>
        <begin position="9"/>
        <end position="29"/>
    </location>
</feature>
<keyword evidence="3 7" id="KW-0547">Nucleotide-binding</keyword>
<dbReference type="Pfam" id="PF00069">
    <property type="entry name" value="Pkinase"/>
    <property type="match status" value="1"/>
</dbReference>
<keyword evidence="4 11" id="KW-0418">Kinase</keyword>
<dbReference type="InterPro" id="IPR018247">
    <property type="entry name" value="EF_Hand_1_Ca_BS"/>
</dbReference>
<evidence type="ECO:0000256" key="2">
    <source>
        <dbReference type="ARBA" id="ARBA00022679"/>
    </source>
</evidence>
<dbReference type="PANTHER" id="PTHR24349">
    <property type="entry name" value="SERINE/THREONINE-PROTEIN KINASE"/>
    <property type="match status" value="1"/>
</dbReference>
<feature type="domain" description="EF-hand" evidence="10">
    <location>
        <begin position="383"/>
        <end position="418"/>
    </location>
</feature>
<sequence length="539" mass="60467">MGCNGSKQEVAEPKDSKGAPAKKGPDTNQKRPTPTILDNAPDVRQNFVFDKVLGKGNFGIVHLVYEKATGAPFACKSISKRKLVTQDDIEDVRREIQILLHLSGHPNVVQLKGAYEDKGYVHLVMECCEGGELFDRIADKGHFSEKQAAEVVRTVVSVVHHCHTMNVIHRDLKPENFLLTSKLPNGILKATDFGLSRFFKEGQVLNDIVGSPFYVAPEVLRRQYGKEADIWSCGVILYILLCGWPPFHGETTQKIFKNIMSKPLDLKSPPWPKISDAAKDCVRKMLARDPRKRLTAEEVLNHPWMQENGVATDTVIPEVLVRMRQFTQMNKLKKNALKVFASSLPPNDLVGLKEMFQAMDADNSGTITVEELHEGLRKKGTKMNPQEAKYILDNIDVNGNSRIDYEEFLAATIAYNKLNREDNMMEAFKFFDSHGSGFITKQEILDGLRKLGEDADNEEINSIMSQADKNGDGTIDYEEFCIMMRSSHLADLAVATKALKTKMIVEPNLSKSFVVRPDEVLEEEYGQKSEQLPVVQATA</sequence>
<dbReference type="PROSITE" id="PS00108">
    <property type="entry name" value="PROTEIN_KINASE_ST"/>
    <property type="match status" value="1"/>
</dbReference>
<dbReference type="SMART" id="SM00054">
    <property type="entry name" value="EFh"/>
    <property type="match status" value="4"/>
</dbReference>
<keyword evidence="5" id="KW-0106">Calcium</keyword>
<dbReference type="InterPro" id="IPR017441">
    <property type="entry name" value="Protein_kinase_ATP_BS"/>
</dbReference>
<evidence type="ECO:0000256" key="4">
    <source>
        <dbReference type="ARBA" id="ARBA00022777"/>
    </source>
</evidence>
<comment type="caution">
    <text evidence="11">The sequence shown here is derived from an EMBL/GenBank/DDBJ whole genome shotgun (WGS) entry which is preliminary data.</text>
</comment>
<evidence type="ECO:0000256" key="7">
    <source>
        <dbReference type="PROSITE-ProRule" id="PRU10141"/>
    </source>
</evidence>
<gene>
    <name evidence="11" type="ORF">DUNSADRAFT_7469</name>
</gene>
<keyword evidence="2" id="KW-0808">Transferase</keyword>
<evidence type="ECO:0000313" key="11">
    <source>
        <dbReference type="EMBL" id="KAF5835384.1"/>
    </source>
</evidence>
<evidence type="ECO:0000313" key="12">
    <source>
        <dbReference type="Proteomes" id="UP000815325"/>
    </source>
</evidence>
<dbReference type="InterPro" id="IPR000719">
    <property type="entry name" value="Prot_kinase_dom"/>
</dbReference>
<dbReference type="Pfam" id="PF13499">
    <property type="entry name" value="EF-hand_7"/>
    <property type="match status" value="2"/>
</dbReference>
<dbReference type="SUPFAM" id="SSF56112">
    <property type="entry name" value="Protein kinase-like (PK-like)"/>
    <property type="match status" value="1"/>
</dbReference>
<dbReference type="Gene3D" id="1.10.510.10">
    <property type="entry name" value="Transferase(Phosphotransferase) domain 1"/>
    <property type="match status" value="1"/>
</dbReference>
<keyword evidence="6 7" id="KW-0067">ATP-binding</keyword>
<protein>
    <submittedName>
        <fullName evidence="11">Calcium-dependent protein kinase</fullName>
    </submittedName>
</protein>
<dbReference type="InterPro" id="IPR011992">
    <property type="entry name" value="EF-hand-dom_pair"/>
</dbReference>
<evidence type="ECO:0000256" key="8">
    <source>
        <dbReference type="SAM" id="MobiDB-lite"/>
    </source>
</evidence>
<dbReference type="SMART" id="SM00220">
    <property type="entry name" value="S_TKc"/>
    <property type="match status" value="1"/>
</dbReference>
<dbReference type="PROSITE" id="PS00018">
    <property type="entry name" value="EF_HAND_1"/>
    <property type="match status" value="2"/>
</dbReference>
<evidence type="ECO:0000256" key="5">
    <source>
        <dbReference type="ARBA" id="ARBA00022837"/>
    </source>
</evidence>
<dbReference type="Gene3D" id="1.10.238.10">
    <property type="entry name" value="EF-hand"/>
    <property type="match status" value="2"/>
</dbReference>
<keyword evidence="1" id="KW-0723">Serine/threonine-protein kinase</keyword>
<evidence type="ECO:0000259" key="9">
    <source>
        <dbReference type="PROSITE" id="PS50011"/>
    </source>
</evidence>
<reference evidence="11" key="1">
    <citation type="submission" date="2017-08" db="EMBL/GenBank/DDBJ databases">
        <authorList>
            <person name="Polle J.E."/>
            <person name="Barry K."/>
            <person name="Cushman J."/>
            <person name="Schmutz J."/>
            <person name="Tran D."/>
            <person name="Hathwaick L.T."/>
            <person name="Yim W.C."/>
            <person name="Jenkins J."/>
            <person name="Mckie-Krisberg Z.M."/>
            <person name="Prochnik S."/>
            <person name="Lindquist E."/>
            <person name="Dockter R.B."/>
            <person name="Adam C."/>
            <person name="Molina H."/>
            <person name="Bunkerborg J."/>
            <person name="Jin E."/>
            <person name="Buchheim M."/>
            <person name="Magnuson J."/>
        </authorList>
    </citation>
    <scope>NUCLEOTIDE SEQUENCE</scope>
    <source>
        <strain evidence="11">CCAP 19/18</strain>
    </source>
</reference>
<accession>A0ABQ7GL98</accession>
<evidence type="ECO:0000256" key="6">
    <source>
        <dbReference type="ARBA" id="ARBA00022840"/>
    </source>
</evidence>
<feature type="domain" description="Protein kinase" evidence="9">
    <location>
        <begin position="47"/>
        <end position="305"/>
    </location>
</feature>
<feature type="domain" description="EF-hand" evidence="10">
    <location>
        <begin position="419"/>
        <end position="454"/>
    </location>
</feature>
<proteinExistence type="predicted"/>
<evidence type="ECO:0000256" key="1">
    <source>
        <dbReference type="ARBA" id="ARBA00022527"/>
    </source>
</evidence>
<dbReference type="SUPFAM" id="SSF47473">
    <property type="entry name" value="EF-hand"/>
    <property type="match status" value="1"/>
</dbReference>
<dbReference type="Proteomes" id="UP000815325">
    <property type="component" value="Unassembled WGS sequence"/>
</dbReference>
<dbReference type="GO" id="GO:0016301">
    <property type="term" value="F:kinase activity"/>
    <property type="evidence" value="ECO:0007669"/>
    <property type="project" value="UniProtKB-KW"/>
</dbReference>
<evidence type="ECO:0000256" key="3">
    <source>
        <dbReference type="ARBA" id="ARBA00022741"/>
    </source>
</evidence>
<dbReference type="CDD" id="cd05117">
    <property type="entry name" value="STKc_CAMK"/>
    <property type="match status" value="1"/>
</dbReference>
<dbReference type="CDD" id="cd00051">
    <property type="entry name" value="EFh"/>
    <property type="match status" value="1"/>
</dbReference>
<name>A0ABQ7GL98_DUNSA</name>
<dbReference type="PROSITE" id="PS50222">
    <property type="entry name" value="EF_HAND_2"/>
    <property type="match status" value="4"/>
</dbReference>